<evidence type="ECO:0000256" key="2">
    <source>
        <dbReference type="ARBA" id="ARBA00006244"/>
    </source>
</evidence>
<dbReference type="InterPro" id="IPR040236">
    <property type="entry name" value="TMEM198"/>
</dbReference>
<keyword evidence="6" id="KW-0862">Zinc</keyword>
<dbReference type="GO" id="GO:0005886">
    <property type="term" value="C:plasma membrane"/>
    <property type="evidence" value="ECO:0007669"/>
    <property type="project" value="TreeGrafter"/>
</dbReference>
<feature type="transmembrane region" description="Helical" evidence="11">
    <location>
        <begin position="312"/>
        <end position="335"/>
    </location>
</feature>
<comment type="caution">
    <text evidence="13">The sequence shown here is derived from an EMBL/GenBank/DDBJ whole genome shotgun (WGS) entry which is preliminary data.</text>
</comment>
<accession>A0A8S2PTR0</accession>
<dbReference type="Gene3D" id="3.30.40.10">
    <property type="entry name" value="Zinc/RING finger domain, C3HC4 (zinc finger)"/>
    <property type="match status" value="1"/>
</dbReference>
<dbReference type="PANTHER" id="PTHR31247">
    <property type="entry name" value="TRANSMEMBRANE PROTEIN 198 FAMILY MEMBER"/>
    <property type="match status" value="1"/>
</dbReference>
<dbReference type="Pfam" id="PF13886">
    <property type="entry name" value="TM7S3_TM198"/>
    <property type="match status" value="1"/>
</dbReference>
<dbReference type="InterPro" id="IPR013083">
    <property type="entry name" value="Znf_RING/FYVE/PHD"/>
</dbReference>
<evidence type="ECO:0000256" key="4">
    <source>
        <dbReference type="ARBA" id="ARBA00022723"/>
    </source>
</evidence>
<sequence>MSQRTSRKFLPTNENILYELNDYDRQRTPQILIDDDDHIQCVPVDPIVKSLSCPICLDLFNRTMVTTICLHRFCADCIHRWLKSDNKVCPTCRKTLKSKRYLRSDSRTDLLVDFVKKQQAKTSELAEILPDDYSLNWFIAHASLAFVGLFYALLGYRWWRFTMFVTSFSLGSLLLFIILSTQPTMTESQLIGVSCSIATLFGLIGALLQYVGLFINGFCFGLILSITTFTILDMKNYANGVSTSFWLPIGLILLLGLICAIITLKFQKTMLIVTSSCLAGVCHTLVLDYFLQSSVLFHFVRKRLLFESTTMLCIRHWLIALILPIVLLFGIFIQFTCTGKSYDHRDSWQKGNEITDKIISNIDKT</sequence>
<keyword evidence="4" id="KW-0479">Metal-binding</keyword>
<dbReference type="PANTHER" id="PTHR31247:SF5">
    <property type="entry name" value="DUF4203 DOMAIN-CONTAINING PROTEIN"/>
    <property type="match status" value="1"/>
</dbReference>
<comment type="subcellular location">
    <subcellularLocation>
        <location evidence="1">Membrane</location>
        <topology evidence="1">Multi-pass membrane protein</topology>
    </subcellularLocation>
</comment>
<evidence type="ECO:0000256" key="10">
    <source>
        <dbReference type="PROSITE-ProRule" id="PRU00175"/>
    </source>
</evidence>
<dbReference type="SUPFAM" id="SSF57850">
    <property type="entry name" value="RING/U-box"/>
    <property type="match status" value="1"/>
</dbReference>
<evidence type="ECO:0000256" key="7">
    <source>
        <dbReference type="ARBA" id="ARBA00022989"/>
    </source>
</evidence>
<name>A0A8S2PTR0_9BILA</name>
<evidence type="ECO:0000256" key="11">
    <source>
        <dbReference type="SAM" id="Phobius"/>
    </source>
</evidence>
<dbReference type="InterPro" id="IPR025256">
    <property type="entry name" value="TM7S3/TM198-like_dom"/>
</dbReference>
<evidence type="ECO:0000313" key="14">
    <source>
        <dbReference type="Proteomes" id="UP000676336"/>
    </source>
</evidence>
<feature type="transmembrane region" description="Helical" evidence="11">
    <location>
        <begin position="244"/>
        <end position="264"/>
    </location>
</feature>
<evidence type="ECO:0000313" key="13">
    <source>
        <dbReference type="EMBL" id="CAF4070540.1"/>
    </source>
</evidence>
<feature type="transmembrane region" description="Helical" evidence="11">
    <location>
        <begin position="190"/>
        <end position="208"/>
    </location>
</feature>
<dbReference type="InterPro" id="IPR017907">
    <property type="entry name" value="Znf_RING_CS"/>
</dbReference>
<dbReference type="AlphaFoldDB" id="A0A8S2PTR0"/>
<dbReference type="InterPro" id="IPR001841">
    <property type="entry name" value="Znf_RING"/>
</dbReference>
<feature type="transmembrane region" description="Helical" evidence="11">
    <location>
        <begin position="214"/>
        <end position="232"/>
    </location>
</feature>
<dbReference type="PROSITE" id="PS50089">
    <property type="entry name" value="ZF_RING_2"/>
    <property type="match status" value="1"/>
</dbReference>
<dbReference type="EMBL" id="CAJOBI010006831">
    <property type="protein sequence ID" value="CAF4070540.1"/>
    <property type="molecule type" value="Genomic_DNA"/>
</dbReference>
<organism evidence="13 14">
    <name type="scientific">Rotaria magnacalcarata</name>
    <dbReference type="NCBI Taxonomy" id="392030"/>
    <lineage>
        <taxon>Eukaryota</taxon>
        <taxon>Metazoa</taxon>
        <taxon>Spiralia</taxon>
        <taxon>Gnathifera</taxon>
        <taxon>Rotifera</taxon>
        <taxon>Eurotatoria</taxon>
        <taxon>Bdelloidea</taxon>
        <taxon>Philodinida</taxon>
        <taxon>Philodinidae</taxon>
        <taxon>Rotaria</taxon>
    </lineage>
</organism>
<evidence type="ECO:0000256" key="5">
    <source>
        <dbReference type="ARBA" id="ARBA00022771"/>
    </source>
</evidence>
<feature type="transmembrane region" description="Helical" evidence="11">
    <location>
        <begin position="135"/>
        <end position="153"/>
    </location>
</feature>
<reference evidence="13" key="1">
    <citation type="submission" date="2021-02" db="EMBL/GenBank/DDBJ databases">
        <authorList>
            <person name="Nowell W R."/>
        </authorList>
    </citation>
    <scope>NUCLEOTIDE SEQUENCE</scope>
</reference>
<evidence type="ECO:0000259" key="12">
    <source>
        <dbReference type="PROSITE" id="PS50089"/>
    </source>
</evidence>
<dbReference type="SMART" id="SM00184">
    <property type="entry name" value="RING"/>
    <property type="match status" value="1"/>
</dbReference>
<comment type="similarity">
    <text evidence="2">Belongs to the TMEM198 family.</text>
</comment>
<evidence type="ECO:0000256" key="8">
    <source>
        <dbReference type="ARBA" id="ARBA00023136"/>
    </source>
</evidence>
<feature type="transmembrane region" description="Helical" evidence="11">
    <location>
        <begin position="270"/>
        <end position="291"/>
    </location>
</feature>
<dbReference type="Pfam" id="PF13923">
    <property type="entry name" value="zf-C3HC4_2"/>
    <property type="match status" value="1"/>
</dbReference>
<keyword evidence="3 11" id="KW-0812">Transmembrane</keyword>
<dbReference type="PROSITE" id="PS00518">
    <property type="entry name" value="ZF_RING_1"/>
    <property type="match status" value="1"/>
</dbReference>
<dbReference type="GO" id="GO:0008270">
    <property type="term" value="F:zinc ion binding"/>
    <property type="evidence" value="ECO:0007669"/>
    <property type="project" value="UniProtKB-KW"/>
</dbReference>
<evidence type="ECO:0000256" key="9">
    <source>
        <dbReference type="ARBA" id="ARBA00049737"/>
    </source>
</evidence>
<dbReference type="Proteomes" id="UP000676336">
    <property type="component" value="Unassembled WGS sequence"/>
</dbReference>
<evidence type="ECO:0000256" key="1">
    <source>
        <dbReference type="ARBA" id="ARBA00004141"/>
    </source>
</evidence>
<keyword evidence="8 11" id="KW-0472">Membrane</keyword>
<keyword evidence="7 11" id="KW-1133">Transmembrane helix</keyword>
<gene>
    <name evidence="13" type="ORF">SMN809_LOCUS15719</name>
</gene>
<feature type="transmembrane region" description="Helical" evidence="11">
    <location>
        <begin position="159"/>
        <end position="178"/>
    </location>
</feature>
<evidence type="ECO:0000256" key="6">
    <source>
        <dbReference type="ARBA" id="ARBA00022833"/>
    </source>
</evidence>
<evidence type="ECO:0000256" key="3">
    <source>
        <dbReference type="ARBA" id="ARBA00022692"/>
    </source>
</evidence>
<proteinExistence type="inferred from homology"/>
<protein>
    <recommendedName>
        <fullName evidence="9">Transmembrane protein 198</fullName>
    </recommendedName>
</protein>
<keyword evidence="5 10" id="KW-0863">Zinc-finger</keyword>
<feature type="domain" description="RING-type" evidence="12">
    <location>
        <begin position="53"/>
        <end position="93"/>
    </location>
</feature>